<reference evidence="1" key="2">
    <citation type="submission" date="2020-09" db="EMBL/GenBank/DDBJ databases">
        <authorList>
            <person name="Sun Q."/>
            <person name="Zhou Y."/>
        </authorList>
    </citation>
    <scope>NUCLEOTIDE SEQUENCE</scope>
    <source>
        <strain evidence="1">CGMCC 4.5737</strain>
    </source>
</reference>
<accession>A0A8J3CAD2</accession>
<keyword evidence="2" id="KW-1185">Reference proteome</keyword>
<organism evidence="1 2">
    <name type="scientific">Longimycelium tulufanense</name>
    <dbReference type="NCBI Taxonomy" id="907463"/>
    <lineage>
        <taxon>Bacteria</taxon>
        <taxon>Bacillati</taxon>
        <taxon>Actinomycetota</taxon>
        <taxon>Actinomycetes</taxon>
        <taxon>Pseudonocardiales</taxon>
        <taxon>Pseudonocardiaceae</taxon>
        <taxon>Longimycelium</taxon>
    </lineage>
</organism>
<evidence type="ECO:0000313" key="2">
    <source>
        <dbReference type="Proteomes" id="UP000637578"/>
    </source>
</evidence>
<dbReference type="RefSeq" id="WP_189053918.1">
    <property type="nucleotide sequence ID" value="NZ_BMMK01000002.1"/>
</dbReference>
<reference evidence="1" key="1">
    <citation type="journal article" date="2014" name="Int. J. Syst. Evol. Microbiol.">
        <title>Complete genome sequence of Corynebacterium casei LMG S-19264T (=DSM 44701T), isolated from a smear-ripened cheese.</title>
        <authorList>
            <consortium name="US DOE Joint Genome Institute (JGI-PGF)"/>
            <person name="Walter F."/>
            <person name="Albersmeier A."/>
            <person name="Kalinowski J."/>
            <person name="Ruckert C."/>
        </authorList>
    </citation>
    <scope>NUCLEOTIDE SEQUENCE</scope>
    <source>
        <strain evidence="1">CGMCC 4.5737</strain>
    </source>
</reference>
<evidence type="ECO:0008006" key="3">
    <source>
        <dbReference type="Google" id="ProtNLM"/>
    </source>
</evidence>
<dbReference type="Proteomes" id="UP000637578">
    <property type="component" value="Unassembled WGS sequence"/>
</dbReference>
<sequence length="104" mass="10954">MARVEMSMAGVKAILQSPEAYAVLGKKARDVKARCEATAPVRSGDYAASFRISGGRQKQTDAAVVYVGSDDPAAAHIEWGTKNSPFGPTPPHHTMANALTAVIE</sequence>
<evidence type="ECO:0000313" key="1">
    <source>
        <dbReference type="EMBL" id="GGM39541.1"/>
    </source>
</evidence>
<dbReference type="EMBL" id="BMMK01000002">
    <property type="protein sequence ID" value="GGM39541.1"/>
    <property type="molecule type" value="Genomic_DNA"/>
</dbReference>
<dbReference type="AlphaFoldDB" id="A0A8J3CAD2"/>
<gene>
    <name evidence="1" type="ORF">GCM10012275_08020</name>
</gene>
<proteinExistence type="predicted"/>
<protein>
    <recommendedName>
        <fullName evidence="3">HK97 gp10 family phage protein</fullName>
    </recommendedName>
</protein>
<comment type="caution">
    <text evidence="1">The sequence shown here is derived from an EMBL/GenBank/DDBJ whole genome shotgun (WGS) entry which is preliminary data.</text>
</comment>
<name>A0A8J3CAD2_9PSEU</name>